<keyword evidence="1" id="KW-1133">Transmembrane helix</keyword>
<evidence type="ECO:0000313" key="3">
    <source>
        <dbReference type="EMBL" id="GAA0653581.1"/>
    </source>
</evidence>
<keyword evidence="1" id="KW-0812">Transmembrane</keyword>
<reference evidence="3 4" key="1">
    <citation type="journal article" date="2019" name="Int. J. Syst. Evol. Microbiol.">
        <title>The Global Catalogue of Microorganisms (GCM) 10K type strain sequencing project: providing services to taxonomists for standard genome sequencing and annotation.</title>
        <authorList>
            <consortium name="The Broad Institute Genomics Platform"/>
            <consortium name="The Broad Institute Genome Sequencing Center for Infectious Disease"/>
            <person name="Wu L."/>
            <person name="Ma J."/>
        </authorList>
    </citation>
    <scope>NUCLEOTIDE SEQUENCE [LARGE SCALE GENOMIC DNA]</scope>
    <source>
        <strain evidence="3 4">JCM 16327</strain>
    </source>
</reference>
<keyword evidence="3" id="KW-0482">Metalloprotease</keyword>
<dbReference type="GO" id="GO:0008237">
    <property type="term" value="F:metallopeptidase activity"/>
    <property type="evidence" value="ECO:0007669"/>
    <property type="project" value="UniProtKB-KW"/>
</dbReference>
<gene>
    <name evidence="3" type="ORF">GCM10009019_16220</name>
</gene>
<dbReference type="GeneID" id="68573701"/>
<proteinExistence type="predicted"/>
<feature type="transmembrane region" description="Helical" evidence="1">
    <location>
        <begin position="202"/>
        <end position="220"/>
    </location>
</feature>
<name>A0AAV3T1S9_9EURY</name>
<evidence type="ECO:0000256" key="1">
    <source>
        <dbReference type="SAM" id="Phobius"/>
    </source>
</evidence>
<protein>
    <submittedName>
        <fullName evidence="3">CPBP family intramembrane metalloprotease</fullName>
    </submittedName>
</protein>
<dbReference type="EMBL" id="BAAADU010000002">
    <property type="protein sequence ID" value="GAA0653581.1"/>
    <property type="molecule type" value="Genomic_DNA"/>
</dbReference>
<accession>A0AAV3T1S9</accession>
<feature type="transmembrane region" description="Helical" evidence="1">
    <location>
        <begin position="142"/>
        <end position="162"/>
    </location>
</feature>
<keyword evidence="4" id="KW-1185">Reference proteome</keyword>
<dbReference type="GO" id="GO:0004175">
    <property type="term" value="F:endopeptidase activity"/>
    <property type="evidence" value="ECO:0007669"/>
    <property type="project" value="UniProtKB-ARBA"/>
</dbReference>
<evidence type="ECO:0000313" key="4">
    <source>
        <dbReference type="Proteomes" id="UP001500194"/>
    </source>
</evidence>
<keyword evidence="3" id="KW-0645">Protease</keyword>
<feature type="transmembrane region" description="Helical" evidence="1">
    <location>
        <begin position="99"/>
        <end position="122"/>
    </location>
</feature>
<dbReference type="Pfam" id="PF02517">
    <property type="entry name" value="Rce1-like"/>
    <property type="match status" value="1"/>
</dbReference>
<keyword evidence="1" id="KW-0472">Membrane</keyword>
<dbReference type="PANTHER" id="PTHR36435:SF1">
    <property type="entry name" value="CAAX AMINO TERMINAL PROTEASE FAMILY PROTEIN"/>
    <property type="match status" value="1"/>
</dbReference>
<dbReference type="InterPro" id="IPR052710">
    <property type="entry name" value="CAAX_protease"/>
</dbReference>
<feature type="transmembrane region" description="Helical" evidence="1">
    <location>
        <begin position="20"/>
        <end position="47"/>
    </location>
</feature>
<comment type="caution">
    <text evidence="3">The sequence shown here is derived from an EMBL/GenBank/DDBJ whole genome shotgun (WGS) entry which is preliminary data.</text>
</comment>
<feature type="domain" description="CAAX prenyl protease 2/Lysostaphin resistance protein A-like" evidence="2">
    <location>
        <begin position="144"/>
        <end position="238"/>
    </location>
</feature>
<sequence>MSTIEPETKWGLSPRARAVVLTYALAVLAFGVGVVFLTAIAVVYLSATGSDQISAVASLGMSLIALQGLAFPLVSLTYLHRRGLGLDFLQYELPSLRELGQTLLTFIGTIALIIVAGLVIQTLGLEAASNTAGETASANPEIVPFLILASFLLIGPGEELLFRGVIQGTLRKHFSAPAAILLASGAFAPLHITALIGDLQAGLVTIAVLFIPSLAFGYAYEKTDNLVVPALAHGLYNATLFGIMYLAVKYAPESTGLLGL</sequence>
<keyword evidence="3" id="KW-0378">Hydrolase</keyword>
<feature type="transmembrane region" description="Helical" evidence="1">
    <location>
        <begin position="227"/>
        <end position="248"/>
    </location>
</feature>
<dbReference type="AlphaFoldDB" id="A0AAV3T1S9"/>
<dbReference type="GO" id="GO:0080120">
    <property type="term" value="P:CAAX-box protein maturation"/>
    <property type="evidence" value="ECO:0007669"/>
    <property type="project" value="UniProtKB-ARBA"/>
</dbReference>
<dbReference type="InterPro" id="IPR003675">
    <property type="entry name" value="Rce1/LyrA-like_dom"/>
</dbReference>
<dbReference type="Proteomes" id="UP001500194">
    <property type="component" value="Unassembled WGS sequence"/>
</dbReference>
<feature type="transmembrane region" description="Helical" evidence="1">
    <location>
        <begin position="53"/>
        <end position="79"/>
    </location>
</feature>
<dbReference type="PANTHER" id="PTHR36435">
    <property type="entry name" value="SLR1288 PROTEIN"/>
    <property type="match status" value="1"/>
</dbReference>
<evidence type="ECO:0000259" key="2">
    <source>
        <dbReference type="Pfam" id="PF02517"/>
    </source>
</evidence>
<dbReference type="RefSeq" id="WP_227260695.1">
    <property type="nucleotide sequence ID" value="NZ_BAAADU010000002.1"/>
</dbReference>
<organism evidence="3 4">
    <name type="scientific">Salarchaeum japonicum</name>
    <dbReference type="NCBI Taxonomy" id="555573"/>
    <lineage>
        <taxon>Archaea</taxon>
        <taxon>Methanobacteriati</taxon>
        <taxon>Methanobacteriota</taxon>
        <taxon>Stenosarchaea group</taxon>
        <taxon>Halobacteria</taxon>
        <taxon>Halobacteriales</taxon>
        <taxon>Halobacteriaceae</taxon>
    </lineage>
</organism>
<feature type="transmembrane region" description="Helical" evidence="1">
    <location>
        <begin position="174"/>
        <end position="196"/>
    </location>
</feature>